<dbReference type="NCBIfam" id="NF005996">
    <property type="entry name" value="PRK08123.1"/>
    <property type="match status" value="1"/>
</dbReference>
<dbReference type="Pfam" id="PF02811">
    <property type="entry name" value="PHP"/>
    <property type="match status" value="1"/>
</dbReference>
<comment type="catalytic activity">
    <reaction evidence="7 8">
        <text>L-histidinol phosphate + H2O = L-histidinol + phosphate</text>
        <dbReference type="Rhea" id="RHEA:14465"/>
        <dbReference type="ChEBI" id="CHEBI:15377"/>
        <dbReference type="ChEBI" id="CHEBI:43474"/>
        <dbReference type="ChEBI" id="CHEBI:57699"/>
        <dbReference type="ChEBI" id="CHEBI:57980"/>
        <dbReference type="EC" id="3.1.3.15"/>
    </reaction>
</comment>
<keyword evidence="6 8" id="KW-0368">Histidine biosynthesis</keyword>
<dbReference type="GO" id="GO:0004401">
    <property type="term" value="F:histidinol-phosphatase activity"/>
    <property type="evidence" value="ECO:0007669"/>
    <property type="project" value="UniProtKB-UniRule"/>
</dbReference>
<keyword evidence="5 8" id="KW-0378">Hydrolase</keyword>
<evidence type="ECO:0000313" key="10">
    <source>
        <dbReference type="EMBL" id="EHN59774.1"/>
    </source>
</evidence>
<dbReference type="NCBIfam" id="TIGR01856">
    <property type="entry name" value="hisJ_fam"/>
    <property type="match status" value="1"/>
</dbReference>
<dbReference type="Proteomes" id="UP000004959">
    <property type="component" value="Chromosome"/>
</dbReference>
<evidence type="ECO:0000256" key="6">
    <source>
        <dbReference type="ARBA" id="ARBA00023102"/>
    </source>
</evidence>
<dbReference type="UniPathway" id="UPA00031">
    <property type="reaction ID" value="UER00013"/>
</dbReference>
<dbReference type="EC" id="3.1.3.15" evidence="3 8"/>
<dbReference type="GO" id="GO:0005737">
    <property type="term" value="C:cytoplasm"/>
    <property type="evidence" value="ECO:0007669"/>
    <property type="project" value="TreeGrafter"/>
</dbReference>
<organism evidence="10 11">
    <name type="scientific">Oenococcus kitaharae DSM 17330</name>
    <dbReference type="NCBI Taxonomy" id="1045004"/>
    <lineage>
        <taxon>Bacteria</taxon>
        <taxon>Bacillati</taxon>
        <taxon>Bacillota</taxon>
        <taxon>Bacilli</taxon>
        <taxon>Lactobacillales</taxon>
        <taxon>Lactobacillaceae</taxon>
        <taxon>Oenococcus</taxon>
    </lineage>
</organism>
<dbReference type="CDD" id="cd12110">
    <property type="entry name" value="PHP_HisPPase_Hisj_like"/>
    <property type="match status" value="1"/>
</dbReference>
<evidence type="ECO:0000256" key="4">
    <source>
        <dbReference type="ARBA" id="ARBA00022605"/>
    </source>
</evidence>
<dbReference type="OrthoDB" id="9775255at2"/>
<dbReference type="HOGENOM" id="CLU_054611_2_1_9"/>
<comment type="caution">
    <text evidence="10">The sequence shown here is derived from an EMBL/GenBank/DDBJ whole genome shotgun (WGS) entry which is preliminary data.</text>
</comment>
<proteinExistence type="inferred from homology"/>
<evidence type="ECO:0000256" key="2">
    <source>
        <dbReference type="ARBA" id="ARBA00009152"/>
    </source>
</evidence>
<protein>
    <recommendedName>
        <fullName evidence="3 8">Histidinol-phosphatase</fullName>
        <shortName evidence="8">HolPase</shortName>
        <ecNumber evidence="3 8">3.1.3.15</ecNumber>
    </recommendedName>
</protein>
<dbReference type="InterPro" id="IPR010140">
    <property type="entry name" value="Histidinol_P_phosphatase_HisJ"/>
</dbReference>
<evidence type="ECO:0000256" key="1">
    <source>
        <dbReference type="ARBA" id="ARBA00004970"/>
    </source>
</evidence>
<evidence type="ECO:0000313" key="11">
    <source>
        <dbReference type="Proteomes" id="UP000004959"/>
    </source>
</evidence>
<dbReference type="Pfam" id="PF13263">
    <property type="entry name" value="PHP_C"/>
    <property type="match status" value="1"/>
</dbReference>
<dbReference type="AlphaFoldDB" id="G9WGE7"/>
<evidence type="ECO:0000256" key="5">
    <source>
        <dbReference type="ARBA" id="ARBA00022801"/>
    </source>
</evidence>
<dbReference type="SUPFAM" id="SSF89550">
    <property type="entry name" value="PHP domain-like"/>
    <property type="match status" value="1"/>
</dbReference>
<comment type="pathway">
    <text evidence="1 8">Amino-acid biosynthesis; L-histidine biosynthesis; L-histidine from 5-phospho-alpha-D-ribose 1-diphosphate: step 8/9.</text>
</comment>
<dbReference type="STRING" id="336988.NT96_02145"/>
<dbReference type="PATRIC" id="fig|1045004.4.peg.1670"/>
<dbReference type="RefSeq" id="WP_007746905.1">
    <property type="nucleotide sequence ID" value="NZ_CM001398.1"/>
</dbReference>
<gene>
    <name evidence="10" type="ORF">OKIT_1699</name>
</gene>
<dbReference type="InterPro" id="IPR016195">
    <property type="entry name" value="Pol/histidinol_Pase-like"/>
</dbReference>
<evidence type="ECO:0000256" key="8">
    <source>
        <dbReference type="RuleBase" id="RU366003"/>
    </source>
</evidence>
<dbReference type="InterPro" id="IPR004013">
    <property type="entry name" value="PHP_dom"/>
</dbReference>
<evidence type="ECO:0000256" key="3">
    <source>
        <dbReference type="ARBA" id="ARBA00013085"/>
    </source>
</evidence>
<dbReference type="PANTHER" id="PTHR21039">
    <property type="entry name" value="HISTIDINOL PHOSPHATASE-RELATED"/>
    <property type="match status" value="1"/>
</dbReference>
<dbReference type="GO" id="GO:0000105">
    <property type="term" value="P:L-histidine biosynthetic process"/>
    <property type="evidence" value="ECO:0007669"/>
    <property type="project" value="UniProtKB-UniRule"/>
</dbReference>
<keyword evidence="4 8" id="KW-0028">Amino-acid biosynthesis</keyword>
<keyword evidence="11" id="KW-1185">Reference proteome</keyword>
<sequence length="276" mass="31138">MKIDGHTHTELCPHGSRESTEKMIQKAIQLGFDHYCITEHAPLPLAFSQRYKGNPLGLSTASLAWEDLDAYFDLAEGLQKKYADQIQISVGFEVDYLPGFEKETRAFLNQYGPRTQQNILSVHFMAGTDDAMWCLDFDTDDFQAAFSSLLSDPQKLYARYFQLVYGSAAADLGPYRPQRIGHMSLIKKYADFFKLPDDFGADSLALINRTLDLLAKQGRELDFNTAGLYKTYCNDFYPGRQICQLAQKKGIPLVFGSDAHAISEVGRGYHLTQMLN</sequence>
<evidence type="ECO:0000259" key="9">
    <source>
        <dbReference type="Pfam" id="PF02811"/>
    </source>
</evidence>
<comment type="similarity">
    <text evidence="2 8">Belongs to the PHP hydrolase family. HisK subfamily.</text>
</comment>
<name>G9WGE7_9LACO</name>
<dbReference type="Gene3D" id="3.20.20.140">
    <property type="entry name" value="Metal-dependent hydrolases"/>
    <property type="match status" value="1"/>
</dbReference>
<dbReference type="PANTHER" id="PTHR21039:SF0">
    <property type="entry name" value="HISTIDINOL-PHOSPHATASE"/>
    <property type="match status" value="1"/>
</dbReference>
<accession>G9WGE7</accession>
<reference evidence="10 11" key="1">
    <citation type="journal article" date="2012" name="PLoS ONE">
        <title>Functional divergence in the genus oenococcus as predicted by genome sequencing of the newly-described species, Oenococcus kitaharae.</title>
        <authorList>
            <person name="Borneman A.R."/>
            <person name="McCarthy J.M."/>
            <person name="Chambers P.J."/>
            <person name="Bartowsky E.J."/>
        </authorList>
    </citation>
    <scope>NUCLEOTIDE SEQUENCE [LARGE SCALE GENOMIC DNA]</scope>
    <source>
        <strain evidence="11">DSM17330</strain>
    </source>
</reference>
<dbReference type="EMBL" id="AFVZ01000001">
    <property type="protein sequence ID" value="EHN59774.1"/>
    <property type="molecule type" value="Genomic_DNA"/>
</dbReference>
<dbReference type="eggNOG" id="COG1387">
    <property type="taxonomic scope" value="Bacteria"/>
</dbReference>
<evidence type="ECO:0000256" key="7">
    <source>
        <dbReference type="ARBA" id="ARBA00049158"/>
    </source>
</evidence>
<feature type="domain" description="PHP" evidence="9">
    <location>
        <begin position="4"/>
        <end position="226"/>
    </location>
</feature>